<dbReference type="InterPro" id="IPR016186">
    <property type="entry name" value="C-type_lectin-like/link_sf"/>
</dbReference>
<dbReference type="HOGENOM" id="CLU_1416402_0_0_1"/>
<dbReference type="InterPro" id="IPR001304">
    <property type="entry name" value="C-type_lectin-like"/>
</dbReference>
<reference evidence="2 4" key="2">
    <citation type="journal article" date="2013" name="Nature">
        <title>Insights into bilaterian evolution from three spiralian genomes.</title>
        <authorList>
            <person name="Simakov O."/>
            <person name="Marletaz F."/>
            <person name="Cho S.J."/>
            <person name="Edsinger-Gonzales E."/>
            <person name="Havlak P."/>
            <person name="Hellsten U."/>
            <person name="Kuo D.H."/>
            <person name="Larsson T."/>
            <person name="Lv J."/>
            <person name="Arendt D."/>
            <person name="Savage R."/>
            <person name="Osoegawa K."/>
            <person name="de Jong P."/>
            <person name="Grimwood J."/>
            <person name="Chapman J.A."/>
            <person name="Shapiro H."/>
            <person name="Aerts A."/>
            <person name="Otillar R.P."/>
            <person name="Terry A.Y."/>
            <person name="Boore J.L."/>
            <person name="Grigoriev I.V."/>
            <person name="Lindberg D.R."/>
            <person name="Seaver E.C."/>
            <person name="Weisblat D.A."/>
            <person name="Putnam N.H."/>
            <person name="Rokhsar D.S."/>
        </authorList>
    </citation>
    <scope>NUCLEOTIDE SEQUENCE</scope>
    <source>
        <strain evidence="2 4">I ESC-2004</strain>
    </source>
</reference>
<dbReference type="EnsemblMetazoa" id="CapteT111133">
    <property type="protein sequence ID" value="CapteP111133"/>
    <property type="gene ID" value="CapteG111133"/>
</dbReference>
<organism evidence="2">
    <name type="scientific">Capitella teleta</name>
    <name type="common">Polychaete worm</name>
    <dbReference type="NCBI Taxonomy" id="283909"/>
    <lineage>
        <taxon>Eukaryota</taxon>
        <taxon>Metazoa</taxon>
        <taxon>Spiralia</taxon>
        <taxon>Lophotrochozoa</taxon>
        <taxon>Annelida</taxon>
        <taxon>Polychaeta</taxon>
        <taxon>Sedentaria</taxon>
        <taxon>Scolecida</taxon>
        <taxon>Capitellidae</taxon>
        <taxon>Capitella</taxon>
    </lineage>
</organism>
<dbReference type="STRING" id="283909.R7TZ81"/>
<evidence type="ECO:0000259" key="1">
    <source>
        <dbReference type="PROSITE" id="PS50041"/>
    </source>
</evidence>
<accession>R7TZ81</accession>
<evidence type="ECO:0000313" key="2">
    <source>
        <dbReference type="EMBL" id="ELT99069.1"/>
    </source>
</evidence>
<protein>
    <recommendedName>
        <fullName evidence="1">C-type lectin domain-containing protein</fullName>
    </recommendedName>
</protein>
<dbReference type="PROSITE" id="PS50041">
    <property type="entry name" value="C_TYPE_LECTIN_2"/>
    <property type="match status" value="1"/>
</dbReference>
<reference evidence="3" key="3">
    <citation type="submission" date="2015-06" db="UniProtKB">
        <authorList>
            <consortium name="EnsemblMetazoa"/>
        </authorList>
    </citation>
    <scope>IDENTIFICATION</scope>
</reference>
<dbReference type="OrthoDB" id="6148145at2759"/>
<dbReference type="AlphaFoldDB" id="R7TZ81"/>
<dbReference type="Proteomes" id="UP000014760">
    <property type="component" value="Unassembled WGS sequence"/>
</dbReference>
<dbReference type="InterPro" id="IPR050111">
    <property type="entry name" value="C-type_lectin/snaclec_domain"/>
</dbReference>
<name>R7TZ81_CAPTE</name>
<sequence length="194" mass="21242">MDGNDNNFAVWKKNYPKVDGDDNAALISSRGWTTEKISKRSGFICEADTCVGNLDPCPHAEQIGERFFTLVRDKRNFDAAEGACQALGGHLASIHSEAEETAINAYLKKNGNKRTILIGGTDSASEGDWQWSDGTPFDYVNWKENEPNGRSGDGDALKIVRQGRSGNRAWYDTSTDSAEAFLCAFESCPPSMCT</sequence>
<dbReference type="Gene3D" id="3.10.100.10">
    <property type="entry name" value="Mannose-Binding Protein A, subunit A"/>
    <property type="match status" value="1"/>
</dbReference>
<evidence type="ECO:0000313" key="4">
    <source>
        <dbReference type="Proteomes" id="UP000014760"/>
    </source>
</evidence>
<dbReference type="InterPro" id="IPR016187">
    <property type="entry name" value="CTDL_fold"/>
</dbReference>
<evidence type="ECO:0000313" key="3">
    <source>
        <dbReference type="EnsemblMetazoa" id="CapteP111133"/>
    </source>
</evidence>
<proteinExistence type="predicted"/>
<dbReference type="CDD" id="cd00037">
    <property type="entry name" value="CLECT"/>
    <property type="match status" value="1"/>
</dbReference>
<gene>
    <name evidence="2" type="ORF">CAPTEDRAFT_111133</name>
</gene>
<dbReference type="SMART" id="SM00034">
    <property type="entry name" value="CLECT"/>
    <property type="match status" value="1"/>
</dbReference>
<dbReference type="Pfam" id="PF00059">
    <property type="entry name" value="Lectin_C"/>
    <property type="match status" value="1"/>
</dbReference>
<feature type="domain" description="C-type lectin" evidence="1">
    <location>
        <begin position="63"/>
        <end position="184"/>
    </location>
</feature>
<dbReference type="SUPFAM" id="SSF56436">
    <property type="entry name" value="C-type lectin-like"/>
    <property type="match status" value="1"/>
</dbReference>
<dbReference type="OMA" id="WVGGREN"/>
<keyword evidence="4" id="KW-1185">Reference proteome</keyword>
<dbReference type="EMBL" id="AMQN01010191">
    <property type="status" value="NOT_ANNOTATED_CDS"/>
    <property type="molecule type" value="Genomic_DNA"/>
</dbReference>
<reference evidence="4" key="1">
    <citation type="submission" date="2012-12" db="EMBL/GenBank/DDBJ databases">
        <authorList>
            <person name="Hellsten U."/>
            <person name="Grimwood J."/>
            <person name="Chapman J.A."/>
            <person name="Shapiro H."/>
            <person name="Aerts A."/>
            <person name="Otillar R.P."/>
            <person name="Terry A.Y."/>
            <person name="Boore J.L."/>
            <person name="Simakov O."/>
            <person name="Marletaz F."/>
            <person name="Cho S.-J."/>
            <person name="Edsinger-Gonzales E."/>
            <person name="Havlak P."/>
            <person name="Kuo D.-H."/>
            <person name="Larsson T."/>
            <person name="Lv J."/>
            <person name="Arendt D."/>
            <person name="Savage R."/>
            <person name="Osoegawa K."/>
            <person name="de Jong P."/>
            <person name="Lindberg D.R."/>
            <person name="Seaver E.C."/>
            <person name="Weisblat D.A."/>
            <person name="Putnam N.H."/>
            <person name="Grigoriev I.V."/>
            <person name="Rokhsar D.S."/>
        </authorList>
    </citation>
    <scope>NUCLEOTIDE SEQUENCE</scope>
    <source>
        <strain evidence="4">I ESC-2004</strain>
    </source>
</reference>
<dbReference type="PANTHER" id="PTHR22803">
    <property type="entry name" value="MANNOSE, PHOSPHOLIPASE, LECTIN RECEPTOR RELATED"/>
    <property type="match status" value="1"/>
</dbReference>
<dbReference type="EMBL" id="KB307246">
    <property type="protein sequence ID" value="ELT99069.1"/>
    <property type="molecule type" value="Genomic_DNA"/>
</dbReference>